<feature type="region of interest" description="Disordered" evidence="9">
    <location>
        <begin position="1"/>
        <end position="141"/>
    </location>
</feature>
<feature type="compositionally biased region" description="Polar residues" evidence="9">
    <location>
        <begin position="10"/>
        <end position="21"/>
    </location>
</feature>
<dbReference type="GO" id="GO:0006078">
    <property type="term" value="P:(1-&gt;6)-beta-D-glucan biosynthetic process"/>
    <property type="evidence" value="ECO:0007669"/>
    <property type="project" value="TreeGrafter"/>
</dbReference>
<reference evidence="12" key="1">
    <citation type="submission" date="2022-06" db="EMBL/GenBank/DDBJ databases">
        <title>Complete genome sequences of two strains of the flax pathogen Septoria linicola.</title>
        <authorList>
            <person name="Lapalu N."/>
            <person name="Simon A."/>
            <person name="Demenou B."/>
            <person name="Paumier D."/>
            <person name="Guillot M.-P."/>
            <person name="Gout L."/>
            <person name="Valade R."/>
        </authorList>
    </citation>
    <scope>NUCLEOTIDE SEQUENCE</scope>
    <source>
        <strain evidence="12">SE15195</strain>
    </source>
</reference>
<dbReference type="PROSITE" id="PS51762">
    <property type="entry name" value="GH16_2"/>
    <property type="match status" value="1"/>
</dbReference>
<dbReference type="InterPro" id="IPR000757">
    <property type="entry name" value="Beta-glucanase-like"/>
</dbReference>
<evidence type="ECO:0000256" key="6">
    <source>
        <dbReference type="ARBA" id="ARBA00023136"/>
    </source>
</evidence>
<feature type="compositionally biased region" description="Polar residues" evidence="9">
    <location>
        <begin position="90"/>
        <end position="109"/>
    </location>
</feature>
<feature type="compositionally biased region" description="Polar residues" evidence="9">
    <location>
        <begin position="35"/>
        <end position="47"/>
    </location>
</feature>
<dbReference type="Pfam" id="PF03935">
    <property type="entry name" value="SKN1_KRE6_Sbg1"/>
    <property type="match status" value="1"/>
</dbReference>
<sequence>MDRHNPPQIRVNSGSGDQLNIGQDAGADSRPHLASRQTSSRSLTQPGRPSLRTGPSGHSLYSHPAESAELLLPPRKSKTRRFRDDDSPIRTPTESGFNSRRTSWSSESAGSRDSRYNGPFVSPFDDSRAPSRAGSDDGVNTQTVSEKFNILPGAGLLLFPEDVEKDDYLHNPDPSDRDSRLKCADLFSRRGFVNVGGLALITIGILILFIGYPILTFVQSKLDPTGNSCEKDPDCISDQIPLLKNLRTSLIDPDTPDNVKTRKGDNGKQQTLVFSDEFNVDGRTFYDEDDPYFQAMDFWYGVTMDLEWYDPDAVTTKDGTLNLQFDAFQSHNLNYRSGMLQSWNKLCFKGGYLEASISLPGRGDTIGFWPGFWAMGNLGRPGYAATTDGMWPYSYHDECDVGITPNQSDPDGLNYLPGMRLPACTCEGEDHPSPGNSRSAPEIDAIEASVEYLVPPIGAAIGSASQSFQVAPFDLFWQPQSDWMEVYDHSITEANAYQGGQYQEAVSALTALNNKWYDGNAYQTYAFEYEPGADGYITWYVGDEPTWKLDANAVGPNGNIGQRVIPEEPMSIIANFGMSNSFSAVNLTGLAPLFPATMRLDYIRIYQQDGDEMTCDPVGYPTTDYIKKHPEPYANINITHWEQADFSFPQNSFMHGCKAENKPKPKKSKRSSKPAWPNSGQRWPWS</sequence>
<protein>
    <submittedName>
        <fullName evidence="12">Beta-glucan synthesis-associated protein Skn1/Kre6/Sbg1</fullName>
    </submittedName>
</protein>
<proteinExistence type="inferred from homology"/>
<dbReference type="Gene3D" id="2.60.120.200">
    <property type="match status" value="1"/>
</dbReference>
<evidence type="ECO:0000256" key="4">
    <source>
        <dbReference type="ARBA" id="ARBA00022968"/>
    </source>
</evidence>
<dbReference type="GO" id="GO:0005789">
    <property type="term" value="C:endoplasmic reticulum membrane"/>
    <property type="evidence" value="ECO:0007669"/>
    <property type="project" value="TreeGrafter"/>
</dbReference>
<feature type="transmembrane region" description="Helical" evidence="10">
    <location>
        <begin position="192"/>
        <end position="215"/>
    </location>
</feature>
<name>A0A9Q9AKC0_9PEZI</name>
<evidence type="ECO:0000256" key="3">
    <source>
        <dbReference type="ARBA" id="ARBA00022692"/>
    </source>
</evidence>
<keyword evidence="4" id="KW-0735">Signal-anchor</keyword>
<dbReference type="GO" id="GO:0015926">
    <property type="term" value="F:glucosidase activity"/>
    <property type="evidence" value="ECO:0007669"/>
    <property type="project" value="TreeGrafter"/>
</dbReference>
<keyword evidence="7" id="KW-0325">Glycoprotein</keyword>
<dbReference type="GO" id="GO:0031505">
    <property type="term" value="P:fungal-type cell wall organization"/>
    <property type="evidence" value="ECO:0007669"/>
    <property type="project" value="TreeGrafter"/>
</dbReference>
<gene>
    <name evidence="12" type="ORF">Slin15195_G010470</name>
</gene>
<keyword evidence="13" id="KW-1185">Reference proteome</keyword>
<keyword evidence="8" id="KW-0961">Cell wall biogenesis/degradation</keyword>
<keyword evidence="6 10" id="KW-0472">Membrane</keyword>
<feature type="domain" description="GH16" evidence="11">
    <location>
        <begin position="254"/>
        <end position="611"/>
    </location>
</feature>
<evidence type="ECO:0000259" key="11">
    <source>
        <dbReference type="PROSITE" id="PS51762"/>
    </source>
</evidence>
<dbReference type="InterPro" id="IPR013320">
    <property type="entry name" value="ConA-like_dom_sf"/>
</dbReference>
<feature type="region of interest" description="Disordered" evidence="9">
    <location>
        <begin position="655"/>
        <end position="686"/>
    </location>
</feature>
<evidence type="ECO:0000313" key="12">
    <source>
        <dbReference type="EMBL" id="USW47728.1"/>
    </source>
</evidence>
<dbReference type="SUPFAM" id="SSF49899">
    <property type="entry name" value="Concanavalin A-like lectins/glucanases"/>
    <property type="match status" value="1"/>
</dbReference>
<dbReference type="PANTHER" id="PTHR31361:SF1">
    <property type="entry name" value="BETA-GLUCAN SYNTHESIS-ASSOCIATED PROTEIN KRE6-RELATED"/>
    <property type="match status" value="1"/>
</dbReference>
<dbReference type="EMBL" id="CP099418">
    <property type="protein sequence ID" value="USW47728.1"/>
    <property type="molecule type" value="Genomic_DNA"/>
</dbReference>
<keyword evidence="3 10" id="KW-0812">Transmembrane</keyword>
<dbReference type="AlphaFoldDB" id="A0A9Q9AKC0"/>
<dbReference type="OrthoDB" id="412647at2759"/>
<comment type="subcellular location">
    <subcellularLocation>
        <location evidence="1">Membrane</location>
        <topology evidence="1">Single-pass type II membrane protein</topology>
    </subcellularLocation>
</comment>
<evidence type="ECO:0000256" key="2">
    <source>
        <dbReference type="ARBA" id="ARBA00010962"/>
    </source>
</evidence>
<comment type="similarity">
    <text evidence="2">Belongs to the SKN1/KRE6 family.</text>
</comment>
<evidence type="ECO:0000256" key="5">
    <source>
        <dbReference type="ARBA" id="ARBA00022989"/>
    </source>
</evidence>
<dbReference type="GO" id="GO:0005886">
    <property type="term" value="C:plasma membrane"/>
    <property type="evidence" value="ECO:0007669"/>
    <property type="project" value="TreeGrafter"/>
</dbReference>
<evidence type="ECO:0000256" key="8">
    <source>
        <dbReference type="ARBA" id="ARBA00023316"/>
    </source>
</evidence>
<dbReference type="PANTHER" id="PTHR31361">
    <property type="entry name" value="BETA-GLUCAN SYNTHESIS-ASSOCIATED PROTEIN KRE6-RELATED"/>
    <property type="match status" value="1"/>
</dbReference>
<evidence type="ECO:0000256" key="1">
    <source>
        <dbReference type="ARBA" id="ARBA00004606"/>
    </source>
</evidence>
<dbReference type="InterPro" id="IPR005629">
    <property type="entry name" value="Skn1/Kre6/Sbg1"/>
</dbReference>
<evidence type="ECO:0000256" key="9">
    <source>
        <dbReference type="SAM" id="MobiDB-lite"/>
    </source>
</evidence>
<dbReference type="CDD" id="cd02180">
    <property type="entry name" value="GH16_fungal_KRE6_glucanase"/>
    <property type="match status" value="1"/>
</dbReference>
<evidence type="ECO:0000313" key="13">
    <source>
        <dbReference type="Proteomes" id="UP001056384"/>
    </source>
</evidence>
<dbReference type="Proteomes" id="UP001056384">
    <property type="component" value="Chromosome 1"/>
</dbReference>
<evidence type="ECO:0000256" key="7">
    <source>
        <dbReference type="ARBA" id="ARBA00023180"/>
    </source>
</evidence>
<accession>A0A9Q9AKC0</accession>
<keyword evidence="5 10" id="KW-1133">Transmembrane helix</keyword>
<organism evidence="12 13">
    <name type="scientific">Septoria linicola</name>
    <dbReference type="NCBI Taxonomy" id="215465"/>
    <lineage>
        <taxon>Eukaryota</taxon>
        <taxon>Fungi</taxon>
        <taxon>Dikarya</taxon>
        <taxon>Ascomycota</taxon>
        <taxon>Pezizomycotina</taxon>
        <taxon>Dothideomycetes</taxon>
        <taxon>Dothideomycetidae</taxon>
        <taxon>Mycosphaerellales</taxon>
        <taxon>Mycosphaerellaceae</taxon>
        <taxon>Septoria</taxon>
    </lineage>
</organism>
<evidence type="ECO:0000256" key="10">
    <source>
        <dbReference type="SAM" id="Phobius"/>
    </source>
</evidence>